<comment type="caution">
    <text evidence="6">The sequence shown here is derived from an EMBL/GenBank/DDBJ whole genome shotgun (WGS) entry which is preliminary data.</text>
</comment>
<sequence>MEHIHAPSRALSAHAPAIVVSHLSFSWPDDSGSRNRIIDDQTLTVPAGVVGLVGANGAGKSTFVRLLDGSLRPEAGTADPGGPVWVLPQNLPEQERTVAQVLGIEEKLRALRRILSGDAAEAETGALLETIGEDWDLEERARAALAAVGLDLPDVLDRRLNSLSGGQAMRAGLAGASLAGAVWTVLDEPTNNLDDAGRASLFAAVRELRGGVLLISHDRELLEQVEAIVELRQGRLQLYGGPFSAYEEAVEAEQAAVRADVAQARSAQALEKRQRIEAEVKLSRRERYGRKMEANKREPKIVMGLRKREAQVSAGKLRGMVADREAKAASALEAAESRLRETVDIRLALPETEVPPRREVLVLDTADGAYSLVGPERVRLGGANGSGKSTLLAAVREAAEDRTAGAAAEALARRAPRADGGAWGIRVPVPVGLLGQNPRLQPEHTAAWAVREAAPEATAHEVRAMLASLELRAAAGERRCADLSGGERLRVALAGLLLARPAPQLLLLDEPTNSLDLDSVRVLVSALADFRGALLVVSHDPAFVEDLGVTTGWDMDAMRNGTEDLGADGEAAHLTQRR</sequence>
<evidence type="ECO:0000313" key="6">
    <source>
        <dbReference type="EMBL" id="GAA2090509.1"/>
    </source>
</evidence>
<dbReference type="InterPro" id="IPR003439">
    <property type="entry name" value="ABC_transporter-like_ATP-bd"/>
</dbReference>
<dbReference type="InterPro" id="IPR027417">
    <property type="entry name" value="P-loop_NTPase"/>
</dbReference>
<keyword evidence="2" id="KW-0547">Nucleotide-binding</keyword>
<name>A0ABP5HZD2_9MICO</name>
<reference evidence="7" key="1">
    <citation type="journal article" date="2019" name="Int. J. Syst. Evol. Microbiol.">
        <title>The Global Catalogue of Microorganisms (GCM) 10K type strain sequencing project: providing services to taxonomists for standard genome sequencing and annotation.</title>
        <authorList>
            <consortium name="The Broad Institute Genomics Platform"/>
            <consortium name="The Broad Institute Genome Sequencing Center for Infectious Disease"/>
            <person name="Wu L."/>
            <person name="Ma J."/>
        </authorList>
    </citation>
    <scope>NUCLEOTIDE SEQUENCE [LARGE SCALE GENOMIC DNA]</scope>
    <source>
        <strain evidence="7">JCM 15900</strain>
    </source>
</reference>
<dbReference type="SMART" id="SM00382">
    <property type="entry name" value="AAA"/>
    <property type="match status" value="2"/>
</dbReference>
<dbReference type="Pfam" id="PF00005">
    <property type="entry name" value="ABC_tran"/>
    <property type="match status" value="2"/>
</dbReference>
<accession>A0ABP5HZD2</accession>
<evidence type="ECO:0000313" key="7">
    <source>
        <dbReference type="Proteomes" id="UP001500984"/>
    </source>
</evidence>
<dbReference type="RefSeq" id="WP_291794065.1">
    <property type="nucleotide sequence ID" value="NZ_BAAAPZ010000002.1"/>
</dbReference>
<evidence type="ECO:0000256" key="4">
    <source>
        <dbReference type="SAM" id="Coils"/>
    </source>
</evidence>
<evidence type="ECO:0000256" key="2">
    <source>
        <dbReference type="ARBA" id="ARBA00022741"/>
    </source>
</evidence>
<dbReference type="PROSITE" id="PS50893">
    <property type="entry name" value="ABC_TRANSPORTER_2"/>
    <property type="match status" value="1"/>
</dbReference>
<keyword evidence="1" id="KW-0677">Repeat</keyword>
<dbReference type="InterPro" id="IPR050611">
    <property type="entry name" value="ABCF"/>
</dbReference>
<dbReference type="PANTHER" id="PTHR19211">
    <property type="entry name" value="ATP-BINDING TRANSPORT PROTEIN-RELATED"/>
    <property type="match status" value="1"/>
</dbReference>
<dbReference type="EMBL" id="BAAAPZ010000002">
    <property type="protein sequence ID" value="GAA2090509.1"/>
    <property type="molecule type" value="Genomic_DNA"/>
</dbReference>
<evidence type="ECO:0000259" key="5">
    <source>
        <dbReference type="PROSITE" id="PS50893"/>
    </source>
</evidence>
<dbReference type="InterPro" id="IPR017871">
    <property type="entry name" value="ABC_transporter-like_CS"/>
</dbReference>
<protein>
    <submittedName>
        <fullName evidence="6">ABC-F family ATP-binding cassette domain-containing protein</fullName>
    </submittedName>
</protein>
<feature type="coiled-coil region" evidence="4">
    <location>
        <begin position="259"/>
        <end position="286"/>
    </location>
</feature>
<gene>
    <name evidence="6" type="ORF">GCM10009823_07010</name>
</gene>
<keyword evidence="7" id="KW-1185">Reference proteome</keyword>
<dbReference type="PROSITE" id="PS00211">
    <property type="entry name" value="ABC_TRANSPORTER_1"/>
    <property type="match status" value="1"/>
</dbReference>
<evidence type="ECO:0000256" key="3">
    <source>
        <dbReference type="ARBA" id="ARBA00022840"/>
    </source>
</evidence>
<keyword evidence="3 6" id="KW-0067">ATP-binding</keyword>
<organism evidence="6 7">
    <name type="scientific">Brevibacterium salitolerans</name>
    <dbReference type="NCBI Taxonomy" id="1403566"/>
    <lineage>
        <taxon>Bacteria</taxon>
        <taxon>Bacillati</taxon>
        <taxon>Actinomycetota</taxon>
        <taxon>Actinomycetes</taxon>
        <taxon>Micrococcales</taxon>
        <taxon>Brevibacteriaceae</taxon>
        <taxon>Brevibacterium</taxon>
    </lineage>
</organism>
<dbReference type="Proteomes" id="UP001500984">
    <property type="component" value="Unassembled WGS sequence"/>
</dbReference>
<proteinExistence type="predicted"/>
<dbReference type="Gene3D" id="3.40.50.300">
    <property type="entry name" value="P-loop containing nucleotide triphosphate hydrolases"/>
    <property type="match status" value="2"/>
</dbReference>
<dbReference type="SUPFAM" id="SSF52540">
    <property type="entry name" value="P-loop containing nucleoside triphosphate hydrolases"/>
    <property type="match status" value="2"/>
</dbReference>
<feature type="domain" description="ABC transporter" evidence="5">
    <location>
        <begin position="18"/>
        <end position="258"/>
    </location>
</feature>
<dbReference type="GO" id="GO:0005524">
    <property type="term" value="F:ATP binding"/>
    <property type="evidence" value="ECO:0007669"/>
    <property type="project" value="UniProtKB-KW"/>
</dbReference>
<dbReference type="InterPro" id="IPR003593">
    <property type="entry name" value="AAA+_ATPase"/>
</dbReference>
<keyword evidence="4" id="KW-0175">Coiled coil</keyword>
<evidence type="ECO:0000256" key="1">
    <source>
        <dbReference type="ARBA" id="ARBA00022737"/>
    </source>
</evidence>
<dbReference type="PANTHER" id="PTHR19211:SF6">
    <property type="entry name" value="BLL7188 PROTEIN"/>
    <property type="match status" value="1"/>
</dbReference>